<dbReference type="SUPFAM" id="SSF52266">
    <property type="entry name" value="SGNH hydrolase"/>
    <property type="match status" value="1"/>
</dbReference>
<dbReference type="GO" id="GO:0016787">
    <property type="term" value="F:hydrolase activity"/>
    <property type="evidence" value="ECO:0007669"/>
    <property type="project" value="UniProtKB-KW"/>
</dbReference>
<comment type="caution">
    <text evidence="4">The sequence shown here is derived from an EMBL/GenBank/DDBJ whole genome shotgun (WGS) entry which is preliminary data.</text>
</comment>
<evidence type="ECO:0000313" key="5">
    <source>
        <dbReference type="Proteomes" id="UP001386955"/>
    </source>
</evidence>
<keyword evidence="5" id="KW-1185">Reference proteome</keyword>
<evidence type="ECO:0000256" key="1">
    <source>
        <dbReference type="ARBA" id="ARBA00022801"/>
    </source>
</evidence>
<accession>A0AAN9RUE9</accession>
<dbReference type="InterPro" id="IPR052940">
    <property type="entry name" value="Carb_Esterase_6"/>
</dbReference>
<organism evidence="4 5">
    <name type="scientific">Psophocarpus tetragonolobus</name>
    <name type="common">Winged bean</name>
    <name type="synonym">Dolichos tetragonolobus</name>
    <dbReference type="NCBI Taxonomy" id="3891"/>
    <lineage>
        <taxon>Eukaryota</taxon>
        <taxon>Viridiplantae</taxon>
        <taxon>Streptophyta</taxon>
        <taxon>Embryophyta</taxon>
        <taxon>Tracheophyta</taxon>
        <taxon>Spermatophyta</taxon>
        <taxon>Magnoliopsida</taxon>
        <taxon>eudicotyledons</taxon>
        <taxon>Gunneridae</taxon>
        <taxon>Pentapetalae</taxon>
        <taxon>rosids</taxon>
        <taxon>fabids</taxon>
        <taxon>Fabales</taxon>
        <taxon>Fabaceae</taxon>
        <taxon>Papilionoideae</taxon>
        <taxon>50 kb inversion clade</taxon>
        <taxon>NPAAA clade</taxon>
        <taxon>indigoferoid/millettioid clade</taxon>
        <taxon>Phaseoleae</taxon>
        <taxon>Psophocarpus</taxon>
    </lineage>
</organism>
<keyword evidence="2" id="KW-0732">Signal</keyword>
<dbReference type="Pfam" id="PF03629">
    <property type="entry name" value="SASA"/>
    <property type="match status" value="1"/>
</dbReference>
<name>A0AAN9RUE9_PSOTE</name>
<feature type="domain" description="Sialate O-acetylesterase" evidence="3">
    <location>
        <begin position="23"/>
        <end position="251"/>
    </location>
</feature>
<dbReference type="Proteomes" id="UP001386955">
    <property type="component" value="Unassembled WGS sequence"/>
</dbReference>
<dbReference type="PANTHER" id="PTHR31988:SF13">
    <property type="entry name" value="CARBOHYDRATE ESTERASE PLANT-LIKE PROTEIN"/>
    <property type="match status" value="1"/>
</dbReference>
<evidence type="ECO:0000259" key="3">
    <source>
        <dbReference type="Pfam" id="PF03629"/>
    </source>
</evidence>
<feature type="chain" id="PRO_5042842435" description="Sialate O-acetylesterase domain-containing protein" evidence="2">
    <location>
        <begin position="21"/>
        <end position="272"/>
    </location>
</feature>
<gene>
    <name evidence="4" type="ORF">VNO78_28859</name>
</gene>
<dbReference type="EMBL" id="JAYMYS010000008">
    <property type="protein sequence ID" value="KAK7383186.1"/>
    <property type="molecule type" value="Genomic_DNA"/>
</dbReference>
<reference evidence="4 5" key="1">
    <citation type="submission" date="2024-01" db="EMBL/GenBank/DDBJ databases">
        <title>The genomes of 5 underutilized Papilionoideae crops provide insights into root nodulation and disease resistanc.</title>
        <authorList>
            <person name="Jiang F."/>
        </authorList>
    </citation>
    <scope>NUCLEOTIDE SEQUENCE [LARGE SCALE GENOMIC DNA]</scope>
    <source>
        <strain evidence="4">DUOXIRENSHENG_FW03</strain>
        <tissue evidence="4">Leaves</tissue>
    </source>
</reference>
<proteinExistence type="predicted"/>
<dbReference type="Gene3D" id="3.40.50.1110">
    <property type="entry name" value="SGNH hydrolase"/>
    <property type="match status" value="1"/>
</dbReference>
<protein>
    <recommendedName>
        <fullName evidence="3">Sialate O-acetylesterase domain-containing protein</fullName>
    </recommendedName>
</protein>
<feature type="signal peptide" evidence="2">
    <location>
        <begin position="1"/>
        <end position="20"/>
    </location>
</feature>
<dbReference type="InterPro" id="IPR005181">
    <property type="entry name" value="SASA"/>
</dbReference>
<dbReference type="AlphaFoldDB" id="A0AAN9RUE9"/>
<sequence>MAVLLWCLCVLVAARGGVRAVPRDIFVLAGQSNMAGRGGVFGGKWDGDVPPECRPSPWVLRFSAQLKWEEACEPLHADIDVTKTCGVGPGMAFANELVKTHGPGFVGLVPCAVGATKISQWSRGSRLYNQLVQRAALAMGEDGGTIRALLWYQGESDTVTKIDAESYKDKMERFIINLRSDLNLPSLLVIQVALASGEGKFIEKVRRAQMGITLPNVKCVDAKGLRLKPDQLHLTTMSQVHLGIRLARAYLASSTHHYQFNCNINYTQFIAI</sequence>
<keyword evidence="1" id="KW-0378">Hydrolase</keyword>
<dbReference type="InterPro" id="IPR036514">
    <property type="entry name" value="SGNH_hydro_sf"/>
</dbReference>
<evidence type="ECO:0000313" key="4">
    <source>
        <dbReference type="EMBL" id="KAK7383186.1"/>
    </source>
</evidence>
<dbReference type="PANTHER" id="PTHR31988">
    <property type="entry name" value="ESTERASE, PUTATIVE (DUF303)-RELATED"/>
    <property type="match status" value="1"/>
</dbReference>
<evidence type="ECO:0000256" key="2">
    <source>
        <dbReference type="SAM" id="SignalP"/>
    </source>
</evidence>